<dbReference type="PANTHER" id="PTHR10819">
    <property type="entry name" value="PHOSPHOTRIESTERASE-RELATED"/>
    <property type="match status" value="1"/>
</dbReference>
<name>A0ABP9LL09_9GAMM</name>
<keyword evidence="5" id="KW-1185">Reference proteome</keyword>
<evidence type="ECO:0000313" key="4">
    <source>
        <dbReference type="EMBL" id="GAA5080635.1"/>
    </source>
</evidence>
<dbReference type="InterPro" id="IPR001559">
    <property type="entry name" value="Phosphotriesterase"/>
</dbReference>
<dbReference type="InterPro" id="IPR032466">
    <property type="entry name" value="Metal_Hydrolase"/>
</dbReference>
<comment type="caution">
    <text evidence="4">The sequence shown here is derived from an EMBL/GenBank/DDBJ whole genome shotgun (WGS) entry which is preliminary data.</text>
</comment>
<reference evidence="5" key="1">
    <citation type="journal article" date="2019" name="Int. J. Syst. Evol. Microbiol.">
        <title>The Global Catalogue of Microorganisms (GCM) 10K type strain sequencing project: providing services to taxonomists for standard genome sequencing and annotation.</title>
        <authorList>
            <consortium name="The Broad Institute Genomics Platform"/>
            <consortium name="The Broad Institute Genome Sequencing Center for Infectious Disease"/>
            <person name="Wu L."/>
            <person name="Ma J."/>
        </authorList>
    </citation>
    <scope>NUCLEOTIDE SEQUENCE [LARGE SCALE GENOMIC DNA]</scope>
    <source>
        <strain evidence="5">JCM 19212</strain>
    </source>
</reference>
<sequence length="355" mass="38794">MHRREFLHALGASSFALALPGCMSTGGKRDGSVMTVTGPIDADAMGMTLAHEHLYADLRPYAEQIATPMPPDADDVVDVVLPYLQRIRSLGCRTLVDCTATTLGREPALLRRLSQESGLNVLTTTGAYVSAGGRFIPPYVREEDEGSLARRWIGEWRDGIDGTGVRPGLIKLGIENDPLDDIERRILRAAARTHLETGLVVAAHTGPWAEVEPGRNARCAFAQLDLLEREGLSPSAWIWVHAQNEADGRHHVEAGRRGAWVSFDGYRPGPAGAYVAMIGRMREAGLLERVLVSQDAGWYNAGQPRVGEFKPFDPLFTSLIPALRENGFDEDAIGTLFVRNPAHAFAVRVRSRRAA</sequence>
<dbReference type="Pfam" id="PF02126">
    <property type="entry name" value="PTE"/>
    <property type="match status" value="1"/>
</dbReference>
<accession>A0ABP9LL09</accession>
<dbReference type="PANTHER" id="PTHR10819:SF3">
    <property type="entry name" value="PHOSPHOTRIESTERASE-RELATED PROTEIN"/>
    <property type="match status" value="1"/>
</dbReference>
<dbReference type="RefSeq" id="WP_158982259.1">
    <property type="nucleotide sequence ID" value="NZ_VLNU01000001.1"/>
</dbReference>
<organism evidence="4 5">
    <name type="scientific">Lysobacter panacisoli</name>
    <dbReference type="NCBI Taxonomy" id="1255263"/>
    <lineage>
        <taxon>Bacteria</taxon>
        <taxon>Pseudomonadati</taxon>
        <taxon>Pseudomonadota</taxon>
        <taxon>Gammaproteobacteria</taxon>
        <taxon>Lysobacterales</taxon>
        <taxon>Lysobacteraceae</taxon>
        <taxon>Lysobacter</taxon>
    </lineage>
</organism>
<proteinExistence type="inferred from homology"/>
<dbReference type="PROSITE" id="PS51347">
    <property type="entry name" value="PHOSPHOTRIESTERASE_2"/>
    <property type="match status" value="1"/>
</dbReference>
<evidence type="ECO:0000256" key="1">
    <source>
        <dbReference type="ARBA" id="ARBA00022723"/>
    </source>
</evidence>
<protein>
    <submittedName>
        <fullName evidence="4">Aryldialkylphosphatase</fullName>
    </submittedName>
</protein>
<comment type="similarity">
    <text evidence="3">Belongs to the metallo-dependent hydrolases superfamily. Phosphotriesterase family.</text>
</comment>
<keyword evidence="1" id="KW-0479">Metal-binding</keyword>
<dbReference type="Gene3D" id="3.20.20.140">
    <property type="entry name" value="Metal-dependent hydrolases"/>
    <property type="match status" value="1"/>
</dbReference>
<gene>
    <name evidence="4" type="ORF">GCM10025759_30100</name>
</gene>
<evidence type="ECO:0000313" key="5">
    <source>
        <dbReference type="Proteomes" id="UP001501083"/>
    </source>
</evidence>
<dbReference type="Proteomes" id="UP001501083">
    <property type="component" value="Unassembled WGS sequence"/>
</dbReference>
<keyword evidence="2" id="KW-0378">Hydrolase</keyword>
<feature type="modified residue" description="N6-carboxylysine" evidence="3">
    <location>
        <position position="171"/>
    </location>
</feature>
<evidence type="ECO:0000256" key="2">
    <source>
        <dbReference type="ARBA" id="ARBA00022801"/>
    </source>
</evidence>
<dbReference type="PROSITE" id="PS01322">
    <property type="entry name" value="PHOSPHOTRIESTERASE_1"/>
    <property type="match status" value="1"/>
</dbReference>
<evidence type="ECO:0000256" key="3">
    <source>
        <dbReference type="PROSITE-ProRule" id="PRU00679"/>
    </source>
</evidence>
<dbReference type="InterPro" id="IPR017947">
    <property type="entry name" value="AryldialkylPase_Zn-BS"/>
</dbReference>
<dbReference type="SUPFAM" id="SSF51556">
    <property type="entry name" value="Metallo-dependent hydrolases"/>
    <property type="match status" value="1"/>
</dbReference>
<dbReference type="EMBL" id="BAABKY010000004">
    <property type="protein sequence ID" value="GAA5080635.1"/>
    <property type="molecule type" value="Genomic_DNA"/>
</dbReference>